<dbReference type="InterPro" id="IPR013332">
    <property type="entry name" value="KPR_N"/>
</dbReference>
<organism evidence="12 13">
    <name type="scientific">Desulfosarcina ovata subsp. sediminis</name>
    <dbReference type="NCBI Taxonomy" id="885957"/>
    <lineage>
        <taxon>Bacteria</taxon>
        <taxon>Pseudomonadati</taxon>
        <taxon>Thermodesulfobacteriota</taxon>
        <taxon>Desulfobacteria</taxon>
        <taxon>Desulfobacterales</taxon>
        <taxon>Desulfosarcinaceae</taxon>
        <taxon>Desulfosarcina</taxon>
    </lineage>
</organism>
<dbReference type="KEGG" id="dov:DSCO28_16010"/>
<evidence type="ECO:0000313" key="12">
    <source>
        <dbReference type="EMBL" id="BBO81035.1"/>
    </source>
</evidence>
<proteinExistence type="inferred from homology"/>
<evidence type="ECO:0000313" key="13">
    <source>
        <dbReference type="Proteomes" id="UP000425960"/>
    </source>
</evidence>
<comment type="pathway">
    <text evidence="1">Cofactor biosynthesis; (R)-pantothenate biosynthesis; (R)-pantoate from 3-methyl-2-oxobutanoate: step 2/2.</text>
</comment>
<comment type="catalytic activity">
    <reaction evidence="8">
        <text>(R)-pantoate + NADP(+) = 2-dehydropantoate + NADPH + H(+)</text>
        <dbReference type="Rhea" id="RHEA:16233"/>
        <dbReference type="ChEBI" id="CHEBI:11561"/>
        <dbReference type="ChEBI" id="CHEBI:15378"/>
        <dbReference type="ChEBI" id="CHEBI:15980"/>
        <dbReference type="ChEBI" id="CHEBI:57783"/>
        <dbReference type="ChEBI" id="CHEBI:58349"/>
        <dbReference type="EC" id="1.1.1.169"/>
    </reaction>
</comment>
<dbReference type="Gene3D" id="3.10.129.10">
    <property type="entry name" value="Hotdog Thioesterase"/>
    <property type="match status" value="1"/>
</dbReference>
<dbReference type="Pfam" id="PF02558">
    <property type="entry name" value="ApbA"/>
    <property type="match status" value="1"/>
</dbReference>
<keyword evidence="6" id="KW-0560">Oxidoreductase</keyword>
<evidence type="ECO:0000256" key="2">
    <source>
        <dbReference type="ARBA" id="ARBA00007870"/>
    </source>
</evidence>
<dbReference type="CDD" id="cd03443">
    <property type="entry name" value="PaaI_thioesterase"/>
    <property type="match status" value="1"/>
</dbReference>
<feature type="domain" description="Ketopantoate reductase N-terminal" evidence="9">
    <location>
        <begin position="3"/>
        <end position="146"/>
    </location>
</feature>
<evidence type="ECO:0000256" key="6">
    <source>
        <dbReference type="ARBA" id="ARBA00023002"/>
    </source>
</evidence>
<dbReference type="EMBL" id="AP021876">
    <property type="protein sequence ID" value="BBO81035.1"/>
    <property type="molecule type" value="Genomic_DNA"/>
</dbReference>
<keyword evidence="5" id="KW-0521">NADP</keyword>
<dbReference type="InterPro" id="IPR029069">
    <property type="entry name" value="HotDog_dom_sf"/>
</dbReference>
<evidence type="ECO:0000256" key="1">
    <source>
        <dbReference type="ARBA" id="ARBA00004994"/>
    </source>
</evidence>
<name>A0A5K7ZL95_9BACT</name>
<dbReference type="Pfam" id="PF08546">
    <property type="entry name" value="ApbA_C"/>
    <property type="match status" value="1"/>
</dbReference>
<evidence type="ECO:0000256" key="7">
    <source>
        <dbReference type="ARBA" id="ARBA00032024"/>
    </source>
</evidence>
<feature type="domain" description="Ketopantoate reductase C-terminal" evidence="11">
    <location>
        <begin position="180"/>
        <end position="304"/>
    </location>
</feature>
<evidence type="ECO:0000259" key="11">
    <source>
        <dbReference type="Pfam" id="PF08546"/>
    </source>
</evidence>
<dbReference type="EC" id="1.1.1.169" evidence="3"/>
<dbReference type="UniPathway" id="UPA00028">
    <property type="reaction ID" value="UER00004"/>
</dbReference>
<dbReference type="PANTHER" id="PTHR21708:SF26">
    <property type="entry name" value="2-DEHYDROPANTOATE 2-REDUCTASE"/>
    <property type="match status" value="1"/>
</dbReference>
<dbReference type="Gene3D" id="3.40.50.720">
    <property type="entry name" value="NAD(P)-binding Rossmann-like Domain"/>
    <property type="match status" value="1"/>
</dbReference>
<dbReference type="InterPro" id="IPR013328">
    <property type="entry name" value="6PGD_dom2"/>
</dbReference>
<dbReference type="GO" id="GO:0015940">
    <property type="term" value="P:pantothenate biosynthetic process"/>
    <property type="evidence" value="ECO:0007669"/>
    <property type="project" value="UniProtKB-UniPathway"/>
</dbReference>
<dbReference type="GO" id="GO:0005737">
    <property type="term" value="C:cytoplasm"/>
    <property type="evidence" value="ECO:0007669"/>
    <property type="project" value="TreeGrafter"/>
</dbReference>
<feature type="domain" description="Thioesterase" evidence="10">
    <location>
        <begin position="376"/>
        <end position="448"/>
    </location>
</feature>
<dbReference type="Gene3D" id="1.10.1040.10">
    <property type="entry name" value="N-(1-d-carboxylethyl)-l-norvaline Dehydrogenase, domain 2"/>
    <property type="match status" value="1"/>
</dbReference>
<dbReference type="Pfam" id="PF03061">
    <property type="entry name" value="4HBT"/>
    <property type="match status" value="1"/>
</dbReference>
<protein>
    <recommendedName>
        <fullName evidence="4">2-dehydropantoate 2-reductase</fullName>
        <ecNumber evidence="3">1.1.1.169</ecNumber>
    </recommendedName>
    <alternativeName>
        <fullName evidence="7">Ketopantoate reductase</fullName>
    </alternativeName>
</protein>
<evidence type="ECO:0000259" key="10">
    <source>
        <dbReference type="Pfam" id="PF03061"/>
    </source>
</evidence>
<accession>A0A5K7ZL95</accession>
<dbReference type="InterPro" id="IPR006683">
    <property type="entry name" value="Thioestr_dom"/>
</dbReference>
<dbReference type="AlphaFoldDB" id="A0A5K7ZL95"/>
<dbReference type="Proteomes" id="UP000425960">
    <property type="component" value="Chromosome"/>
</dbReference>
<dbReference type="InterPro" id="IPR003710">
    <property type="entry name" value="ApbA"/>
</dbReference>
<evidence type="ECO:0000256" key="8">
    <source>
        <dbReference type="ARBA" id="ARBA00048793"/>
    </source>
</evidence>
<dbReference type="GO" id="GO:0016790">
    <property type="term" value="F:thiolester hydrolase activity"/>
    <property type="evidence" value="ECO:0007669"/>
    <property type="project" value="UniProtKB-ARBA"/>
</dbReference>
<dbReference type="InterPro" id="IPR036291">
    <property type="entry name" value="NAD(P)-bd_dom_sf"/>
</dbReference>
<dbReference type="InterPro" id="IPR051402">
    <property type="entry name" value="KPR-Related"/>
</dbReference>
<dbReference type="InterPro" id="IPR013752">
    <property type="entry name" value="KPA_reductase"/>
</dbReference>
<comment type="similarity">
    <text evidence="2">Belongs to the ketopantoate reductase family.</text>
</comment>
<dbReference type="NCBIfam" id="TIGR00745">
    <property type="entry name" value="apbA_panE"/>
    <property type="match status" value="1"/>
</dbReference>
<dbReference type="SUPFAM" id="SSF51735">
    <property type="entry name" value="NAD(P)-binding Rossmann-fold domains"/>
    <property type="match status" value="1"/>
</dbReference>
<sequence>MKIAIVGAGVLGSIFGSLFVQKGFSVTLIEVLTERVHLIDKEGLWTQWPDGKRTHEHIAITSDVDSVGVQDVVMVAVKGYHTRSAIESALPMIGPDTTVLSVQNGLGNLEAIAEAVGPERVVGGITAHSGMPVSMNEIRYVGGQGPLLVIGPFDSVVRPGFEKMVKQFQDVGLDVHTTPDINSVIWKKLIANVSTNVVAALTGLTGSTAVHHQESVNIINALCEELAQVARAKGIDFPELQDPLAFSLKAFASTKDNKVSMLQDVEAGRPTEIGNLNEVIVSEGKRFKIPTPYNEAVSWLTRGIEARNRQKLSVVESASEPDVVRDAIKDENLDALRQALETSPLACALSIRFTEFEPGRATAKLPGTPQLPNFLGYTHTGALFTLAEQTMAAVANSLGHVGLPLSCDIEFLHAASPAKDVIATARVIDTQGRIARVQVELTQGEQVVASLSEMVFLRG</sequence>
<dbReference type="SUPFAM" id="SSF54637">
    <property type="entry name" value="Thioesterase/thiol ester dehydrase-isomerase"/>
    <property type="match status" value="1"/>
</dbReference>
<dbReference type="InterPro" id="IPR008927">
    <property type="entry name" value="6-PGluconate_DH-like_C_sf"/>
</dbReference>
<evidence type="ECO:0000256" key="3">
    <source>
        <dbReference type="ARBA" id="ARBA00013014"/>
    </source>
</evidence>
<evidence type="ECO:0000256" key="4">
    <source>
        <dbReference type="ARBA" id="ARBA00019465"/>
    </source>
</evidence>
<dbReference type="PANTHER" id="PTHR21708">
    <property type="entry name" value="PROBABLE 2-DEHYDROPANTOATE 2-REDUCTASE"/>
    <property type="match status" value="1"/>
</dbReference>
<dbReference type="RefSeq" id="WP_155321842.1">
    <property type="nucleotide sequence ID" value="NZ_AP021876.1"/>
</dbReference>
<reference evidence="12 13" key="1">
    <citation type="submission" date="2019-11" db="EMBL/GenBank/DDBJ databases">
        <title>Comparative genomics of hydrocarbon-degrading Desulfosarcina strains.</title>
        <authorList>
            <person name="Watanabe M."/>
            <person name="Kojima H."/>
            <person name="Fukui M."/>
        </authorList>
    </citation>
    <scope>NUCLEOTIDE SEQUENCE [LARGE SCALE GENOMIC DNA]</scope>
    <source>
        <strain evidence="12 13">28bB2T</strain>
    </source>
</reference>
<evidence type="ECO:0000259" key="9">
    <source>
        <dbReference type="Pfam" id="PF02558"/>
    </source>
</evidence>
<gene>
    <name evidence="12" type="ORF">DSCO28_16010</name>
</gene>
<dbReference type="GO" id="GO:0008677">
    <property type="term" value="F:2-dehydropantoate 2-reductase activity"/>
    <property type="evidence" value="ECO:0007669"/>
    <property type="project" value="UniProtKB-EC"/>
</dbReference>
<evidence type="ECO:0000256" key="5">
    <source>
        <dbReference type="ARBA" id="ARBA00022857"/>
    </source>
</evidence>
<dbReference type="SUPFAM" id="SSF48179">
    <property type="entry name" value="6-phosphogluconate dehydrogenase C-terminal domain-like"/>
    <property type="match status" value="1"/>
</dbReference>